<dbReference type="Proteomes" id="UP001054945">
    <property type="component" value="Unassembled WGS sequence"/>
</dbReference>
<comment type="caution">
    <text evidence="1">The sequence shown here is derived from an EMBL/GenBank/DDBJ whole genome shotgun (WGS) entry which is preliminary data.</text>
</comment>
<name>A0AAV4T5H7_CAEEX</name>
<dbReference type="EMBL" id="BPLR01010716">
    <property type="protein sequence ID" value="GIY41449.1"/>
    <property type="molecule type" value="Genomic_DNA"/>
</dbReference>
<dbReference type="AlphaFoldDB" id="A0AAV4T5H7"/>
<organism evidence="1 2">
    <name type="scientific">Caerostris extrusa</name>
    <name type="common">Bark spider</name>
    <name type="synonym">Caerostris bankana</name>
    <dbReference type="NCBI Taxonomy" id="172846"/>
    <lineage>
        <taxon>Eukaryota</taxon>
        <taxon>Metazoa</taxon>
        <taxon>Ecdysozoa</taxon>
        <taxon>Arthropoda</taxon>
        <taxon>Chelicerata</taxon>
        <taxon>Arachnida</taxon>
        <taxon>Araneae</taxon>
        <taxon>Araneomorphae</taxon>
        <taxon>Entelegynae</taxon>
        <taxon>Araneoidea</taxon>
        <taxon>Araneidae</taxon>
        <taxon>Caerostris</taxon>
    </lineage>
</organism>
<sequence>MRKTLSDKIQSSSLSGISIPEQGQLQQSRRIKLIYLTSLWDFLLRINRNLMKFSVCLRLAPRFLIIDAVFCEMRWQKKRKNKKPSFRYLVS</sequence>
<evidence type="ECO:0000313" key="2">
    <source>
        <dbReference type="Proteomes" id="UP001054945"/>
    </source>
</evidence>
<reference evidence="1 2" key="1">
    <citation type="submission" date="2021-06" db="EMBL/GenBank/DDBJ databases">
        <title>Caerostris extrusa draft genome.</title>
        <authorList>
            <person name="Kono N."/>
            <person name="Arakawa K."/>
        </authorList>
    </citation>
    <scope>NUCLEOTIDE SEQUENCE [LARGE SCALE GENOMIC DNA]</scope>
</reference>
<proteinExistence type="predicted"/>
<keyword evidence="2" id="KW-1185">Reference proteome</keyword>
<accession>A0AAV4T5H7</accession>
<protein>
    <submittedName>
        <fullName evidence="1">Uncharacterized protein</fullName>
    </submittedName>
</protein>
<gene>
    <name evidence="1" type="ORF">CEXT_74511</name>
</gene>
<evidence type="ECO:0000313" key="1">
    <source>
        <dbReference type="EMBL" id="GIY41449.1"/>
    </source>
</evidence>